<evidence type="ECO:0000313" key="2">
    <source>
        <dbReference type="EMBL" id="CAL0303803.1"/>
    </source>
</evidence>
<accession>A0AAV1W463</accession>
<dbReference type="EMBL" id="CAXHTB010000003">
    <property type="protein sequence ID" value="CAL0303803.1"/>
    <property type="molecule type" value="Genomic_DNA"/>
</dbReference>
<feature type="compositionally biased region" description="Polar residues" evidence="1">
    <location>
        <begin position="171"/>
        <end position="201"/>
    </location>
</feature>
<protein>
    <submittedName>
        <fullName evidence="2">Uncharacterized protein</fullName>
    </submittedName>
</protein>
<evidence type="ECO:0000313" key="3">
    <source>
        <dbReference type="Proteomes" id="UP001497480"/>
    </source>
</evidence>
<feature type="region of interest" description="Disordered" evidence="1">
    <location>
        <begin position="75"/>
        <end position="98"/>
    </location>
</feature>
<proteinExistence type="predicted"/>
<dbReference type="AlphaFoldDB" id="A0AAV1W463"/>
<gene>
    <name evidence="2" type="ORF">LLUT_LOCUS4863</name>
</gene>
<dbReference type="Proteomes" id="UP001497480">
    <property type="component" value="Unassembled WGS sequence"/>
</dbReference>
<keyword evidence="3" id="KW-1185">Reference proteome</keyword>
<feature type="compositionally biased region" description="Low complexity" evidence="1">
    <location>
        <begin position="375"/>
        <end position="384"/>
    </location>
</feature>
<feature type="region of interest" description="Disordered" evidence="1">
    <location>
        <begin position="171"/>
        <end position="206"/>
    </location>
</feature>
<feature type="compositionally biased region" description="Polar residues" evidence="1">
    <location>
        <begin position="332"/>
        <end position="341"/>
    </location>
</feature>
<organism evidence="2 3">
    <name type="scientific">Lupinus luteus</name>
    <name type="common">European yellow lupine</name>
    <dbReference type="NCBI Taxonomy" id="3873"/>
    <lineage>
        <taxon>Eukaryota</taxon>
        <taxon>Viridiplantae</taxon>
        <taxon>Streptophyta</taxon>
        <taxon>Embryophyta</taxon>
        <taxon>Tracheophyta</taxon>
        <taxon>Spermatophyta</taxon>
        <taxon>Magnoliopsida</taxon>
        <taxon>eudicotyledons</taxon>
        <taxon>Gunneridae</taxon>
        <taxon>Pentapetalae</taxon>
        <taxon>rosids</taxon>
        <taxon>fabids</taxon>
        <taxon>Fabales</taxon>
        <taxon>Fabaceae</taxon>
        <taxon>Papilionoideae</taxon>
        <taxon>50 kb inversion clade</taxon>
        <taxon>genistoids sensu lato</taxon>
        <taxon>core genistoids</taxon>
        <taxon>Genisteae</taxon>
        <taxon>Lupinus</taxon>
    </lineage>
</organism>
<feature type="region of interest" description="Disordered" evidence="1">
    <location>
        <begin position="281"/>
        <end position="387"/>
    </location>
</feature>
<name>A0AAV1W463_LUPLU</name>
<sequence>MEAPKKNVIVIKKANDHWAFLEDIEAPMWADLTLEPKANSVGEDMSDDWFRKSHPFHQWSARQLKSMFSHPGEGILTSEVDAQGPASPDLPSSVSRSRGKHYISKKWEGINLNNLLDEQQGLSKRCFQAGSSFGQEMKPKSKLNVSRPKGLLSAKSGLTFEHIARGNAKSMTNCRNPTISSTSVDNKTSESNTRSTITSENTHQHQKYMEVCSKPCDQKSRNGSLDRNVSRSKSWFMKKTSTVQQQQKYMEVSSQPCDQKSGSLSITSVSLRKSCVTEKASGLDIGGNSMKSRGRKSSSGKSSVGSSSNPGYEVESVSKYQRGKDVDKNKCKSANVSQRSSILVEGAKSSNQRGAKSRVEIVVGSMKSRGHRSSSGKSSVGSSSNPGYEVKFLPKHQSEQIAHGKDMVTMNLSDKNKCKPANISQTSSYRKESNLTFTKPAYHRTAKSLVQSQPTHSWSFLPVKVNKADFCSIGAKEKLRTSRVNSLTGKGVKVNKADFCSIGAKEKLRTSKVNSLTGKGKENAAKNFRLNQKCTEGVVPGGVMFKNRRTIECNHLQKVDTAGSSVLPILVL</sequence>
<evidence type="ECO:0000256" key="1">
    <source>
        <dbReference type="SAM" id="MobiDB-lite"/>
    </source>
</evidence>
<comment type="caution">
    <text evidence="2">The sequence shown here is derived from an EMBL/GenBank/DDBJ whole genome shotgun (WGS) entry which is preliminary data.</text>
</comment>
<feature type="compositionally biased region" description="Low complexity" evidence="1">
    <location>
        <begin position="299"/>
        <end position="309"/>
    </location>
</feature>
<reference evidence="2 3" key="1">
    <citation type="submission" date="2024-03" db="EMBL/GenBank/DDBJ databases">
        <authorList>
            <person name="Martinez-Hernandez J."/>
        </authorList>
    </citation>
    <scope>NUCLEOTIDE SEQUENCE [LARGE SCALE GENOMIC DNA]</scope>
</reference>